<name>A0ABV0Q111_9TELE</name>
<evidence type="ECO:0000313" key="1">
    <source>
        <dbReference type="EMBL" id="MEQ2189187.1"/>
    </source>
</evidence>
<dbReference type="EMBL" id="JAHRIO010092304">
    <property type="protein sequence ID" value="MEQ2189187.1"/>
    <property type="molecule type" value="Genomic_DNA"/>
</dbReference>
<accession>A0ABV0Q111</accession>
<proteinExistence type="predicted"/>
<keyword evidence="2" id="KW-1185">Reference proteome</keyword>
<protein>
    <submittedName>
        <fullName evidence="1">Uncharacterized protein</fullName>
    </submittedName>
</protein>
<dbReference type="Proteomes" id="UP001476798">
    <property type="component" value="Unassembled WGS sequence"/>
</dbReference>
<comment type="caution">
    <text evidence="1">The sequence shown here is derived from an EMBL/GenBank/DDBJ whole genome shotgun (WGS) entry which is preliminary data.</text>
</comment>
<gene>
    <name evidence="1" type="ORF">GOODEAATRI_022667</name>
</gene>
<reference evidence="1 2" key="1">
    <citation type="submission" date="2021-06" db="EMBL/GenBank/DDBJ databases">
        <authorList>
            <person name="Palmer J.M."/>
        </authorList>
    </citation>
    <scope>NUCLEOTIDE SEQUENCE [LARGE SCALE GENOMIC DNA]</scope>
    <source>
        <strain evidence="1 2">GA_2019</strain>
        <tissue evidence="1">Muscle</tissue>
    </source>
</reference>
<sequence>PVHLSELCEPCFVSLCLFIAGEELFQSFREPAAKLHFLPRPCSRREASQPNGGRACQAACAPAPSYNGVALMTQPVTQLLSQSVTGKKGRTLNRSALGFLPKQPMDQLTSADAWKSWCVLVRPVKHHSSHPDPCRMHPRAGKTSLVSLFGLASAGEDPFSSLKQKVTCLDRG</sequence>
<organism evidence="1 2">
    <name type="scientific">Goodea atripinnis</name>
    <dbReference type="NCBI Taxonomy" id="208336"/>
    <lineage>
        <taxon>Eukaryota</taxon>
        <taxon>Metazoa</taxon>
        <taxon>Chordata</taxon>
        <taxon>Craniata</taxon>
        <taxon>Vertebrata</taxon>
        <taxon>Euteleostomi</taxon>
        <taxon>Actinopterygii</taxon>
        <taxon>Neopterygii</taxon>
        <taxon>Teleostei</taxon>
        <taxon>Neoteleostei</taxon>
        <taxon>Acanthomorphata</taxon>
        <taxon>Ovalentaria</taxon>
        <taxon>Atherinomorphae</taxon>
        <taxon>Cyprinodontiformes</taxon>
        <taxon>Goodeidae</taxon>
        <taxon>Goodea</taxon>
    </lineage>
</organism>
<feature type="non-terminal residue" evidence="1">
    <location>
        <position position="1"/>
    </location>
</feature>
<evidence type="ECO:0000313" key="2">
    <source>
        <dbReference type="Proteomes" id="UP001476798"/>
    </source>
</evidence>